<evidence type="ECO:0000256" key="9">
    <source>
        <dbReference type="ARBA" id="ARBA00023136"/>
    </source>
</evidence>
<evidence type="ECO:0000259" key="13">
    <source>
        <dbReference type="Pfam" id="PF08263"/>
    </source>
</evidence>
<evidence type="ECO:0000313" key="14">
    <source>
        <dbReference type="Proteomes" id="UP000515121"/>
    </source>
</evidence>
<dbReference type="InterPro" id="IPR001611">
    <property type="entry name" value="Leu-rich_rpt"/>
</dbReference>
<dbReference type="PANTHER" id="PTHR48061">
    <property type="entry name" value="LEUCINE-RICH REPEAT RECEPTOR PROTEIN KINASE EMS1-LIKE-RELATED"/>
    <property type="match status" value="1"/>
</dbReference>
<feature type="domain" description="Leucine-rich repeat-containing N-terminal plant-type" evidence="13">
    <location>
        <begin position="40"/>
        <end position="84"/>
    </location>
</feature>
<evidence type="ECO:0000256" key="11">
    <source>
        <dbReference type="ARBA" id="ARBA00023180"/>
    </source>
</evidence>
<evidence type="ECO:0000256" key="1">
    <source>
        <dbReference type="ARBA" id="ARBA00004251"/>
    </source>
</evidence>
<name>A0A6P5X1J6_DURZI</name>
<dbReference type="FunFam" id="3.80.10.10:FF:000356">
    <property type="entry name" value="LRR receptor-like serine/threonine-protein kinase"/>
    <property type="match status" value="1"/>
</dbReference>
<keyword evidence="7" id="KW-0677">Repeat</keyword>
<keyword evidence="4" id="KW-0433">Leucine-rich repeat</keyword>
<sequence length="900" mass="101685">MKNFHILISLIFPTLFLFSCSASIVLSFSPPHTDLQNRCLNDQKSALLQLHHDLYYAPNFTFSSKVELWDPNTDCCSWKGITCDALGHVIGLDLSYKNLSGNFHSIFNLHHLQCLNLAGNNFNTTLFQYEFDRFPNLTHLNLSNSCFLGQIPVGISYLTRLVSLDLSNQDSCYQRYNQVLGPFYLFYLYPQPFDLQQPLKLENPNFKTLIQNLRPLTELYLDSVNISAQSTKWCETTSVVLPNLHVLSLSNCGLTGPFCSSLSRLPFLSKLFLGGNSISYLPLNFFEISSRLVSLNLVNCNLSGHFPTEVFLLPIIQSIDISENDNLEGQLPEFPLNNALRILKIFSTNFSGKLPETIGNLKFLTTLDLRFCNFFEQIPSSTANLTNIVELKLGYNNFSGLTPPFHRLGVPNLSCLDLTENHLSGSIPSSLFTLPSLHTLFLWRNQLIGEIGEFPNASSSLIEALYLGYNSFSSVKLDMFFQLKNLRFLDLSKTSLSIESNITSLAFPQLEELYLNSCNLTEFPEFIKTQDKLAFLGLSNNQIHGFRANPKLLGQHQFSRHLDLQKNNFNGSIPDFAKATQLYWLQLNDNKLEGKLPRSLANCTMLQVLNLGNNTLHDTFPLWLRKLPALMVLVLRANRFYGPIKHVKNCFQDLDVLDIAFNNFSGQLPIEFFQAPQLRSLKIGGNKLKGKLPRSLAHCKKLEVLDVGKNMIQDTFPFWLVKLPSLKVLVLRANRFYGPIKISEDENAFLELHILDLASNNFSGELPVGFFQSLKAMKMMIDGKKSKPDYIGDDYYQDSVTIVNKGFELFYQKILTIFACLDFSNNSFHGKIPEEIQNLKSLKVLNLSYNSFLGPIPLALGNLTQLESLDLSQNKLSGKIPLQLTSLTFLAGTQDCVGLL</sequence>
<protein>
    <submittedName>
        <fullName evidence="15">Receptor-like protein 12</fullName>
    </submittedName>
</protein>
<feature type="signal peptide" evidence="12">
    <location>
        <begin position="1"/>
        <end position="22"/>
    </location>
</feature>
<evidence type="ECO:0000256" key="5">
    <source>
        <dbReference type="ARBA" id="ARBA00022692"/>
    </source>
</evidence>
<dbReference type="FunFam" id="3.80.10.10:FF:000095">
    <property type="entry name" value="LRR receptor-like serine/threonine-protein kinase GSO1"/>
    <property type="match status" value="1"/>
</dbReference>
<dbReference type="AlphaFoldDB" id="A0A6P5X1J6"/>
<accession>A0A6P5X1J6</accession>
<keyword evidence="8" id="KW-1133">Transmembrane helix</keyword>
<evidence type="ECO:0000313" key="15">
    <source>
        <dbReference type="RefSeq" id="XP_022722204.1"/>
    </source>
</evidence>
<keyword evidence="14" id="KW-1185">Reference proteome</keyword>
<dbReference type="InterPro" id="IPR013210">
    <property type="entry name" value="LRR_N_plant-typ"/>
</dbReference>
<comment type="similarity">
    <text evidence="2">Belongs to the RLP family.</text>
</comment>
<evidence type="ECO:0000256" key="8">
    <source>
        <dbReference type="ARBA" id="ARBA00022989"/>
    </source>
</evidence>
<dbReference type="PRINTS" id="PR00019">
    <property type="entry name" value="LEURICHRPT"/>
</dbReference>
<evidence type="ECO:0000256" key="7">
    <source>
        <dbReference type="ARBA" id="ARBA00022737"/>
    </source>
</evidence>
<keyword evidence="5" id="KW-0812">Transmembrane</keyword>
<evidence type="ECO:0000256" key="2">
    <source>
        <dbReference type="ARBA" id="ARBA00009592"/>
    </source>
</evidence>
<evidence type="ECO:0000256" key="12">
    <source>
        <dbReference type="SAM" id="SignalP"/>
    </source>
</evidence>
<comment type="subcellular location">
    <subcellularLocation>
        <location evidence="1">Cell membrane</location>
        <topology evidence="1">Single-pass type I membrane protein</topology>
    </subcellularLocation>
</comment>
<dbReference type="Gene3D" id="3.80.10.10">
    <property type="entry name" value="Ribonuclease Inhibitor"/>
    <property type="match status" value="5"/>
</dbReference>
<evidence type="ECO:0000256" key="6">
    <source>
        <dbReference type="ARBA" id="ARBA00022729"/>
    </source>
</evidence>
<gene>
    <name evidence="15" type="primary">LOC111279521</name>
</gene>
<reference evidence="15" key="1">
    <citation type="submission" date="2025-08" db="UniProtKB">
        <authorList>
            <consortium name="RefSeq"/>
        </authorList>
    </citation>
    <scope>IDENTIFICATION</scope>
    <source>
        <tissue evidence="15">Fruit stalk</tissue>
    </source>
</reference>
<dbReference type="OrthoDB" id="442066at2759"/>
<dbReference type="PANTHER" id="PTHR48061:SF2">
    <property type="entry name" value="RECEPTOR LIKE PROTEIN 30-LIKE"/>
    <property type="match status" value="1"/>
</dbReference>
<feature type="chain" id="PRO_5028102990" evidence="12">
    <location>
        <begin position="23"/>
        <end position="900"/>
    </location>
</feature>
<dbReference type="SMART" id="SM00369">
    <property type="entry name" value="LRR_TYP"/>
    <property type="match status" value="7"/>
</dbReference>
<dbReference type="PROSITE" id="PS51257">
    <property type="entry name" value="PROKAR_LIPOPROTEIN"/>
    <property type="match status" value="1"/>
</dbReference>
<evidence type="ECO:0000256" key="10">
    <source>
        <dbReference type="ARBA" id="ARBA00023170"/>
    </source>
</evidence>
<organism evidence="14 15">
    <name type="scientific">Durio zibethinus</name>
    <name type="common">Durian</name>
    <dbReference type="NCBI Taxonomy" id="66656"/>
    <lineage>
        <taxon>Eukaryota</taxon>
        <taxon>Viridiplantae</taxon>
        <taxon>Streptophyta</taxon>
        <taxon>Embryophyta</taxon>
        <taxon>Tracheophyta</taxon>
        <taxon>Spermatophyta</taxon>
        <taxon>Magnoliopsida</taxon>
        <taxon>eudicotyledons</taxon>
        <taxon>Gunneridae</taxon>
        <taxon>Pentapetalae</taxon>
        <taxon>rosids</taxon>
        <taxon>malvids</taxon>
        <taxon>Malvales</taxon>
        <taxon>Malvaceae</taxon>
        <taxon>Helicteroideae</taxon>
        <taxon>Durio</taxon>
    </lineage>
</organism>
<keyword evidence="3" id="KW-1003">Cell membrane</keyword>
<dbReference type="KEGG" id="dzi:111279521"/>
<dbReference type="GeneID" id="111279521"/>
<proteinExistence type="inferred from homology"/>
<keyword evidence="9" id="KW-0472">Membrane</keyword>
<evidence type="ECO:0000256" key="3">
    <source>
        <dbReference type="ARBA" id="ARBA00022475"/>
    </source>
</evidence>
<keyword evidence="6 12" id="KW-0732">Signal</keyword>
<keyword evidence="10" id="KW-0675">Receptor</keyword>
<dbReference type="RefSeq" id="XP_022722204.1">
    <property type="nucleotide sequence ID" value="XM_022866469.1"/>
</dbReference>
<dbReference type="Pfam" id="PF08263">
    <property type="entry name" value="LRRNT_2"/>
    <property type="match status" value="1"/>
</dbReference>
<dbReference type="SUPFAM" id="SSF52047">
    <property type="entry name" value="RNI-like"/>
    <property type="match status" value="2"/>
</dbReference>
<dbReference type="InterPro" id="IPR046956">
    <property type="entry name" value="RLP23-like"/>
</dbReference>
<dbReference type="InterPro" id="IPR032675">
    <property type="entry name" value="LRR_dom_sf"/>
</dbReference>
<dbReference type="SUPFAM" id="SSF52058">
    <property type="entry name" value="L domain-like"/>
    <property type="match status" value="1"/>
</dbReference>
<dbReference type="GO" id="GO:0005886">
    <property type="term" value="C:plasma membrane"/>
    <property type="evidence" value="ECO:0007669"/>
    <property type="project" value="UniProtKB-SubCell"/>
</dbReference>
<dbReference type="InterPro" id="IPR003591">
    <property type="entry name" value="Leu-rich_rpt_typical-subtyp"/>
</dbReference>
<evidence type="ECO:0000256" key="4">
    <source>
        <dbReference type="ARBA" id="ARBA00022614"/>
    </source>
</evidence>
<dbReference type="Pfam" id="PF13855">
    <property type="entry name" value="LRR_8"/>
    <property type="match status" value="3"/>
</dbReference>
<keyword evidence="11" id="KW-0325">Glycoprotein</keyword>
<dbReference type="Proteomes" id="UP000515121">
    <property type="component" value="Unplaced"/>
</dbReference>
<dbReference type="Pfam" id="PF00560">
    <property type="entry name" value="LRR_1"/>
    <property type="match status" value="8"/>
</dbReference>